<evidence type="ECO:0000256" key="1">
    <source>
        <dbReference type="SAM" id="Phobius"/>
    </source>
</evidence>
<evidence type="ECO:0000313" key="3">
    <source>
        <dbReference type="EMBL" id="QCC76514.1"/>
    </source>
</evidence>
<keyword evidence="5" id="KW-1185">Reference proteome</keyword>
<evidence type="ECO:0000313" key="5">
    <source>
        <dbReference type="Proteomes" id="UP000630594"/>
    </source>
</evidence>
<feature type="transmembrane region" description="Helical" evidence="1">
    <location>
        <begin position="36"/>
        <end position="54"/>
    </location>
</feature>
<dbReference type="AlphaFoldDB" id="A0A4P7UA53"/>
<dbReference type="Proteomes" id="UP000297025">
    <property type="component" value="Chromosome"/>
</dbReference>
<name>A0A4P7UA53_9ACTN</name>
<proteinExistence type="predicted"/>
<dbReference type="EMBL" id="CP038462">
    <property type="protein sequence ID" value="QCC76514.1"/>
    <property type="molecule type" value="Genomic_DNA"/>
</dbReference>
<keyword evidence="1" id="KW-0472">Membrane</keyword>
<reference evidence="3 4" key="1">
    <citation type="journal article" date="2008" name="Int. J. Syst. Evol. Microbiol.">
        <title>Nocardioides daphniae sp. nov., isolated from Daphnia cucullata (Crustacea: Cladocera).</title>
        <authorList>
            <person name="Toth E.M."/>
            <person name="Keki Z."/>
            <person name="Homonnay Z.G."/>
            <person name="Borsodi A.K."/>
            <person name="Marialigeti K."/>
            <person name="Schumann P."/>
        </authorList>
    </citation>
    <scope>NUCLEOTIDE SEQUENCE [LARGE SCALE GENOMIC DNA]</scope>
    <source>
        <strain evidence="3 4">JCM 16608</strain>
    </source>
</reference>
<reference evidence="2" key="5">
    <citation type="submission" date="2024-05" db="EMBL/GenBank/DDBJ databases">
        <authorList>
            <person name="Sun Q."/>
            <person name="Sedlacek I."/>
        </authorList>
    </citation>
    <scope>NUCLEOTIDE SEQUENCE</scope>
    <source>
        <strain evidence="2">CCM 7403</strain>
    </source>
</reference>
<organism evidence="3 4">
    <name type="scientific">Nocardioides daphniae</name>
    <dbReference type="NCBI Taxonomy" id="402297"/>
    <lineage>
        <taxon>Bacteria</taxon>
        <taxon>Bacillati</taxon>
        <taxon>Actinomycetota</taxon>
        <taxon>Actinomycetes</taxon>
        <taxon>Propionibacteriales</taxon>
        <taxon>Nocardioidaceae</taxon>
        <taxon>Nocardioides</taxon>
    </lineage>
</organism>
<reference evidence="3" key="4">
    <citation type="submission" date="2019-03" db="EMBL/GenBank/DDBJ databases">
        <authorList>
            <person name="Huang Y."/>
        </authorList>
    </citation>
    <scope>NUCLEOTIDE SEQUENCE</scope>
    <source>
        <strain evidence="3">JCM 16608</strain>
    </source>
</reference>
<reference evidence="5" key="3">
    <citation type="journal article" date="2019" name="Int. J. Syst. Evol. Microbiol.">
        <title>The Global Catalogue of Microorganisms (GCM) 10K type strain sequencing project: providing services to taxonomists for standard genome sequencing and annotation.</title>
        <authorList>
            <consortium name="The Broad Institute Genomics Platform"/>
            <consortium name="The Broad Institute Genome Sequencing Center for Infectious Disease"/>
            <person name="Wu L."/>
            <person name="Ma J."/>
        </authorList>
    </citation>
    <scope>NUCLEOTIDE SEQUENCE [LARGE SCALE GENOMIC DNA]</scope>
    <source>
        <strain evidence="5">CCM 7403</strain>
    </source>
</reference>
<reference evidence="2" key="2">
    <citation type="journal article" date="2014" name="Int. J. Syst. Evol. Microbiol.">
        <title>Complete genome of a new Firmicutes species belonging to the dominant human colonic microbiota ('Ruminococcus bicirculans') reveals two chromosomes and a selective capacity to utilize plant glucans.</title>
        <authorList>
            <consortium name="NISC Comparative Sequencing Program"/>
            <person name="Wegmann U."/>
            <person name="Louis P."/>
            <person name="Goesmann A."/>
            <person name="Henrissat B."/>
            <person name="Duncan S.H."/>
            <person name="Flint H.J."/>
        </authorList>
    </citation>
    <scope>NUCLEOTIDE SEQUENCE</scope>
    <source>
        <strain evidence="2">CCM 7403</strain>
    </source>
</reference>
<dbReference type="Proteomes" id="UP000630594">
    <property type="component" value="Unassembled WGS sequence"/>
</dbReference>
<dbReference type="EMBL" id="BMCK01000001">
    <property type="protein sequence ID" value="GGD05943.1"/>
    <property type="molecule type" value="Genomic_DNA"/>
</dbReference>
<gene>
    <name evidence="3" type="ORF">E2C04_03500</name>
    <name evidence="2" type="ORF">GCM10007231_00840</name>
</gene>
<dbReference type="KEGG" id="ndp:E2C04_03500"/>
<sequence length="130" mass="13871">MTVRQLGGALGALGGLVWILRWVVSPGDGAADLMRWAGLTFVLLGLVCVGLTLVKGSALWLDAVVGFAAPALFWAVYEVLRGELGNAFLLHAVLGVVCLLVGALTYVRGRLANDEYDDDYEDEYEDGVTV</sequence>
<evidence type="ECO:0000313" key="4">
    <source>
        <dbReference type="Proteomes" id="UP000297025"/>
    </source>
</evidence>
<keyword evidence="1" id="KW-1133">Transmembrane helix</keyword>
<dbReference type="OrthoDB" id="3790853at2"/>
<protein>
    <submittedName>
        <fullName evidence="3">Uncharacterized protein</fullName>
    </submittedName>
</protein>
<feature type="transmembrane region" description="Helical" evidence="1">
    <location>
        <begin position="6"/>
        <end position="24"/>
    </location>
</feature>
<feature type="transmembrane region" description="Helical" evidence="1">
    <location>
        <begin position="60"/>
        <end position="80"/>
    </location>
</feature>
<accession>A0A4P7UA53</accession>
<dbReference type="RefSeq" id="WP_135831563.1">
    <property type="nucleotide sequence ID" value="NZ_BMCK01000001.1"/>
</dbReference>
<feature type="transmembrane region" description="Helical" evidence="1">
    <location>
        <begin position="87"/>
        <end position="107"/>
    </location>
</feature>
<keyword evidence="1" id="KW-0812">Transmembrane</keyword>
<evidence type="ECO:0000313" key="2">
    <source>
        <dbReference type="EMBL" id="GGD05943.1"/>
    </source>
</evidence>